<reference evidence="1" key="2">
    <citation type="journal article" date="2015" name="Data Brief">
        <title>Shoot transcriptome of the giant reed, Arundo donax.</title>
        <authorList>
            <person name="Barrero R.A."/>
            <person name="Guerrero F.D."/>
            <person name="Moolhuijzen P."/>
            <person name="Goolsby J.A."/>
            <person name="Tidwell J."/>
            <person name="Bellgard S.E."/>
            <person name="Bellgard M.I."/>
        </authorList>
    </citation>
    <scope>NUCLEOTIDE SEQUENCE</scope>
    <source>
        <tissue evidence="1">Shoot tissue taken approximately 20 cm above the soil surface</tissue>
    </source>
</reference>
<reference evidence="1" key="1">
    <citation type="submission" date="2014-09" db="EMBL/GenBank/DDBJ databases">
        <authorList>
            <person name="Magalhaes I.L.F."/>
            <person name="Oliveira U."/>
            <person name="Santos F.R."/>
            <person name="Vidigal T.H.D.A."/>
            <person name="Brescovit A.D."/>
            <person name="Santos A.J."/>
        </authorList>
    </citation>
    <scope>NUCLEOTIDE SEQUENCE</scope>
    <source>
        <tissue evidence="1">Shoot tissue taken approximately 20 cm above the soil surface</tissue>
    </source>
</reference>
<sequence length="63" mass="6913">MGGPSVFSLGEKLARGVGLRVHWWCQCAVDWVQGCCGPGLTGVVHMDQVHGRGRGERGFDWSW</sequence>
<dbReference type="EMBL" id="GBRH01230644">
    <property type="protein sequence ID" value="JAD67251.1"/>
    <property type="molecule type" value="Transcribed_RNA"/>
</dbReference>
<dbReference type="AlphaFoldDB" id="A0A0A9BVA3"/>
<protein>
    <submittedName>
        <fullName evidence="1">Uncharacterized protein</fullName>
    </submittedName>
</protein>
<proteinExistence type="predicted"/>
<accession>A0A0A9BVA3</accession>
<evidence type="ECO:0000313" key="1">
    <source>
        <dbReference type="EMBL" id="JAD67251.1"/>
    </source>
</evidence>
<name>A0A0A9BVA3_ARUDO</name>
<organism evidence="1">
    <name type="scientific">Arundo donax</name>
    <name type="common">Giant reed</name>
    <name type="synonym">Donax arundinaceus</name>
    <dbReference type="NCBI Taxonomy" id="35708"/>
    <lineage>
        <taxon>Eukaryota</taxon>
        <taxon>Viridiplantae</taxon>
        <taxon>Streptophyta</taxon>
        <taxon>Embryophyta</taxon>
        <taxon>Tracheophyta</taxon>
        <taxon>Spermatophyta</taxon>
        <taxon>Magnoliopsida</taxon>
        <taxon>Liliopsida</taxon>
        <taxon>Poales</taxon>
        <taxon>Poaceae</taxon>
        <taxon>PACMAD clade</taxon>
        <taxon>Arundinoideae</taxon>
        <taxon>Arundineae</taxon>
        <taxon>Arundo</taxon>
    </lineage>
</organism>